<dbReference type="EMBL" id="CP009288">
    <property type="protein sequence ID" value="AIQ14248.1"/>
    <property type="molecule type" value="Genomic_DNA"/>
</dbReference>
<dbReference type="Proteomes" id="UP000029409">
    <property type="component" value="Chromosome"/>
</dbReference>
<reference evidence="2 3" key="1">
    <citation type="submission" date="2014-08" db="EMBL/GenBank/DDBJ databases">
        <title>Comparative genomics of the Paenibacillus odorifer group.</title>
        <authorList>
            <person name="den Bakker H.C."/>
            <person name="Tsai Y.-C."/>
            <person name="Martin N."/>
            <person name="Korlach J."/>
            <person name="Wiedmann M."/>
        </authorList>
    </citation>
    <scope>NUCLEOTIDE SEQUENCE [LARGE SCALE GENOMIC DNA]</scope>
    <source>
        <strain evidence="2 3">DSM 1735</strain>
    </source>
</reference>
<dbReference type="eggNOG" id="COG0604">
    <property type="taxonomic scope" value="Bacteria"/>
</dbReference>
<dbReference type="STRING" id="44251.PDUR_21825"/>
<evidence type="ECO:0000313" key="2">
    <source>
        <dbReference type="EMBL" id="AIQ14248.1"/>
    </source>
</evidence>
<feature type="transmembrane region" description="Helical" evidence="1">
    <location>
        <begin position="180"/>
        <end position="200"/>
    </location>
</feature>
<dbReference type="Pfam" id="PF22564">
    <property type="entry name" value="HAAS"/>
    <property type="match status" value="1"/>
</dbReference>
<protein>
    <submittedName>
        <fullName evidence="2">Uncharacterized protein</fullName>
    </submittedName>
</protein>
<keyword evidence="1" id="KW-1133">Transmembrane helix</keyword>
<keyword evidence="1" id="KW-0812">Transmembrane</keyword>
<feature type="transmembrane region" description="Helical" evidence="1">
    <location>
        <begin position="220"/>
        <end position="238"/>
    </location>
</feature>
<organism evidence="2 3">
    <name type="scientific">Paenibacillus durus</name>
    <name type="common">Paenibacillus azotofixans</name>
    <dbReference type="NCBI Taxonomy" id="44251"/>
    <lineage>
        <taxon>Bacteria</taxon>
        <taxon>Bacillati</taxon>
        <taxon>Bacillota</taxon>
        <taxon>Bacilli</taxon>
        <taxon>Bacillales</taxon>
        <taxon>Paenibacillaceae</taxon>
        <taxon>Paenibacillus</taxon>
    </lineage>
</organism>
<dbReference type="AlphaFoldDB" id="A0A089HV50"/>
<dbReference type="OrthoDB" id="116789at2"/>
<feature type="transmembrane region" description="Helical" evidence="1">
    <location>
        <begin position="250"/>
        <end position="272"/>
    </location>
</feature>
<name>A0A089HV50_PAEDU</name>
<evidence type="ECO:0000313" key="3">
    <source>
        <dbReference type="Proteomes" id="UP000029409"/>
    </source>
</evidence>
<dbReference type="KEGG" id="pdu:PDUR_21825"/>
<gene>
    <name evidence="2" type="ORF">PDUR_21825</name>
</gene>
<keyword evidence="3" id="KW-1185">Reference proteome</keyword>
<accession>A0A089HV50</accession>
<feature type="transmembrane region" description="Helical" evidence="1">
    <location>
        <begin position="88"/>
        <end position="107"/>
    </location>
</feature>
<dbReference type="RefSeq" id="WP_042208042.1">
    <property type="nucleotide sequence ID" value="NZ_CP009288.1"/>
</dbReference>
<sequence length="341" mass="38256">MELVNRYIHAVTSRLTGRQREDIKRELQGLIEDMLEERTGGRDASDADVEEVLLELGDPQKLADQYRGYGRYLVSPEVFGSYLSVLKIVLFSIGIALTVASVFQMFTDPMDALGHFLDYLASLFIGFIQGFAWVTIAFGLIEYAGAKRIRMRKGARSAWRPADLPPLPDQRLSIKRSDPIASLIFTILLGLLFTSSLNLFGVWHLPESGSMKIVPFFNETVFRGFLPVILAVFALSILKDILKMAAGKWTPALIGFEILVSLLHFVLALFMFNDSAIWNPDFMRQMAESGIAPAGSEAFYNVSSIWSRITGGFIYLIGIVIFIDMITAAVKAYRLRTIYQR</sequence>
<proteinExistence type="predicted"/>
<feature type="transmembrane region" description="Helical" evidence="1">
    <location>
        <begin position="313"/>
        <end position="333"/>
    </location>
</feature>
<keyword evidence="1" id="KW-0472">Membrane</keyword>
<evidence type="ECO:0000256" key="1">
    <source>
        <dbReference type="SAM" id="Phobius"/>
    </source>
</evidence>
<feature type="transmembrane region" description="Helical" evidence="1">
    <location>
        <begin position="119"/>
        <end position="143"/>
    </location>
</feature>